<dbReference type="STRING" id="483218.BACPEC_01603"/>
<accession>B7ATY1</accession>
<name>B7ATY1_9FIRM</name>
<reference evidence="1 2" key="2">
    <citation type="submission" date="2008-11" db="EMBL/GenBank/DDBJ databases">
        <authorList>
            <person name="Fulton L."/>
            <person name="Clifton S."/>
            <person name="Fulton B."/>
            <person name="Xu J."/>
            <person name="Minx P."/>
            <person name="Pepin K.H."/>
            <person name="Johnson M."/>
            <person name="Bhonagiri V."/>
            <person name="Nash W.E."/>
            <person name="Mardis E.R."/>
            <person name="Wilson R.K."/>
        </authorList>
    </citation>
    <scope>NUCLEOTIDE SEQUENCE [LARGE SCALE GENOMIC DNA]</scope>
    <source>
        <strain evidence="1 2">ATCC 43243</strain>
    </source>
</reference>
<sequence>MRWYKNIYLGDNARKKKSAIIAKAEAHRFQHDIYFIVLSSTEGNLLEMMSAVQLLQPHYRQPYVWEKLFVVGIAKGYDEAVMTMAAVITDTYNATGAFDVAEYLGIRVDA</sequence>
<protein>
    <submittedName>
        <fullName evidence="1">Uncharacterized protein</fullName>
    </submittedName>
</protein>
<dbReference type="HOGENOM" id="CLU_157802_0_0_9"/>
<gene>
    <name evidence="1" type="ORF">BACPEC_01603</name>
</gene>
<keyword evidence="2" id="KW-1185">Reference proteome</keyword>
<reference evidence="1 2" key="1">
    <citation type="submission" date="2008-11" db="EMBL/GenBank/DDBJ databases">
        <title>Draft genome sequence of Bacteroides pectinophilus (ATCC 43243).</title>
        <authorList>
            <person name="Sudarsanam P."/>
            <person name="Ley R."/>
            <person name="Guruge J."/>
            <person name="Turnbaugh P.J."/>
            <person name="Mahowald M."/>
            <person name="Liep D."/>
            <person name="Gordon J."/>
        </authorList>
    </citation>
    <scope>NUCLEOTIDE SEQUENCE [LARGE SCALE GENOMIC DNA]</scope>
    <source>
        <strain evidence="1 2">ATCC 43243</strain>
    </source>
</reference>
<dbReference type="EMBL" id="ABVQ01000036">
    <property type="protein sequence ID" value="EEC57115.1"/>
    <property type="molecule type" value="Genomic_DNA"/>
</dbReference>
<evidence type="ECO:0000313" key="2">
    <source>
        <dbReference type="Proteomes" id="UP000003136"/>
    </source>
</evidence>
<comment type="caution">
    <text evidence="1">The sequence shown here is derived from an EMBL/GenBank/DDBJ whole genome shotgun (WGS) entry which is preliminary data.</text>
</comment>
<dbReference type="eggNOG" id="ENOG50327YC">
    <property type="taxonomic scope" value="Bacteria"/>
</dbReference>
<proteinExistence type="predicted"/>
<dbReference type="AlphaFoldDB" id="B7ATY1"/>
<evidence type="ECO:0000313" key="1">
    <source>
        <dbReference type="EMBL" id="EEC57115.1"/>
    </source>
</evidence>
<organism evidence="1 2">
    <name type="scientific">[Bacteroides] pectinophilus ATCC 43243</name>
    <dbReference type="NCBI Taxonomy" id="483218"/>
    <lineage>
        <taxon>Bacteria</taxon>
        <taxon>Bacillati</taxon>
        <taxon>Bacillota</taxon>
        <taxon>Clostridia</taxon>
        <taxon>Eubacteriales</taxon>
    </lineage>
</organism>
<dbReference type="Proteomes" id="UP000003136">
    <property type="component" value="Unassembled WGS sequence"/>
</dbReference>